<comment type="caution">
    <text evidence="8">The sequence shown here is derived from an EMBL/GenBank/DDBJ whole genome shotgun (WGS) entry which is preliminary data.</text>
</comment>
<dbReference type="SMART" id="SM00315">
    <property type="entry name" value="RGS"/>
    <property type="match status" value="1"/>
</dbReference>
<dbReference type="GO" id="GO:0005634">
    <property type="term" value="C:nucleus"/>
    <property type="evidence" value="ECO:0007669"/>
    <property type="project" value="TreeGrafter"/>
</dbReference>
<dbReference type="GO" id="GO:0031625">
    <property type="term" value="F:ubiquitin protein ligase binding"/>
    <property type="evidence" value="ECO:0007669"/>
    <property type="project" value="TreeGrafter"/>
</dbReference>
<dbReference type="GO" id="GO:0005886">
    <property type="term" value="C:plasma membrane"/>
    <property type="evidence" value="ECO:0007669"/>
    <property type="project" value="TreeGrafter"/>
</dbReference>
<reference evidence="8" key="1">
    <citation type="submission" date="2019-08" db="EMBL/GenBank/DDBJ databases">
        <title>The genome of the North American firefly Photinus pyralis.</title>
        <authorList>
            <consortium name="Photinus pyralis genome working group"/>
            <person name="Fallon T.R."/>
            <person name="Sander Lower S.E."/>
            <person name="Weng J.-K."/>
        </authorList>
    </citation>
    <scope>NUCLEOTIDE SEQUENCE</scope>
    <source>
        <strain evidence="8">TRF0915ILg1</strain>
        <tissue evidence="8">Whole body</tissue>
    </source>
</reference>
<feature type="region of interest" description="Disordered" evidence="5">
    <location>
        <begin position="557"/>
        <end position="604"/>
    </location>
</feature>
<proteinExistence type="predicted"/>
<feature type="domain" description="RGS" evidence="6">
    <location>
        <begin position="108"/>
        <end position="228"/>
    </location>
</feature>
<evidence type="ECO:0000313" key="9">
    <source>
        <dbReference type="Proteomes" id="UP000801492"/>
    </source>
</evidence>
<dbReference type="InterPro" id="IPR016137">
    <property type="entry name" value="RGS"/>
</dbReference>
<dbReference type="Gene3D" id="2.40.240.130">
    <property type="match status" value="1"/>
</dbReference>
<dbReference type="GO" id="GO:0019901">
    <property type="term" value="F:protein kinase binding"/>
    <property type="evidence" value="ECO:0007669"/>
    <property type="project" value="TreeGrafter"/>
</dbReference>
<dbReference type="InterPro" id="IPR038207">
    <property type="entry name" value="DIX_dom_sf"/>
</dbReference>
<dbReference type="OrthoDB" id="10007451at2759"/>
<dbReference type="SUPFAM" id="SSF54236">
    <property type="entry name" value="Ubiquitin-like"/>
    <property type="match status" value="1"/>
</dbReference>
<dbReference type="GO" id="GO:0060090">
    <property type="term" value="F:molecular adaptor activity"/>
    <property type="evidence" value="ECO:0007669"/>
    <property type="project" value="TreeGrafter"/>
</dbReference>
<organism evidence="8 9">
    <name type="scientific">Ignelater luminosus</name>
    <name type="common">Cucubano</name>
    <name type="synonym">Pyrophorus luminosus</name>
    <dbReference type="NCBI Taxonomy" id="2038154"/>
    <lineage>
        <taxon>Eukaryota</taxon>
        <taxon>Metazoa</taxon>
        <taxon>Ecdysozoa</taxon>
        <taxon>Arthropoda</taxon>
        <taxon>Hexapoda</taxon>
        <taxon>Insecta</taxon>
        <taxon>Pterygota</taxon>
        <taxon>Neoptera</taxon>
        <taxon>Endopterygota</taxon>
        <taxon>Coleoptera</taxon>
        <taxon>Polyphaga</taxon>
        <taxon>Elateriformia</taxon>
        <taxon>Elateroidea</taxon>
        <taxon>Elateridae</taxon>
        <taxon>Agrypninae</taxon>
        <taxon>Pyrophorini</taxon>
        <taxon>Ignelater</taxon>
    </lineage>
</organism>
<evidence type="ECO:0000259" key="7">
    <source>
        <dbReference type="PROSITE" id="PS50841"/>
    </source>
</evidence>
<sequence length="815" mass="92259">MTDRDRERNKAKHTYEGCFDENSPRPPVPGEERAHCTSDWTPPVEWIRHKPASPTPRKCYYSSEPYAPMGYEPEGSCRSNLPSRHERQGSRTPCDNPSPPACVRWSYSLHQLLEDPDGVELFRRYLQSEGRPYADALDFWFACEGLRKQKEPERVQQLVKAIYKRFFLKSAFPIPDELRREVGRRVKSSPNLEPPVVLFDEAQAHVEKLISDTTYPNFLGSDMYLNYVRSFENPAISSGEFSSDSSSSSSAVSTRELSNLATGIALPTLHEDLEFVPSSSAPLSHTPGTGCVSTGYHTPNIGGSVRLTKNVLLATQTRRALDVRPKPEAYADKFLNRGVGAHAIYHSYNPVSRQESELQSLSSHSHSDARTESDNMSLTDNSVDGKSLYRSTRRQGTFLTKQVQELAALNKETNMHQTVIPRTQRMDSKQYHAADPATFAPILIEKLEKIKREQESQELLDRKLMEGLKLQLDQDDNVQDILDEHVSRVFSDLTPARSPGVSPRSHSPSKNRWPQDPYVRQRRKDKDGFSTFSSDSGNVHDFPEGFDLKANLVKSKSMTEYSEERERFVRGGSSRRSSSKKTLTDLTDSGVSVVSDTPPVTTHGNKENRVLAWIMESDRGGRGTSYTHSEMSGKHSRHRKAYSGSRSSSVERNSATGSLGPAQPFVADPSMPPLPIPNTAIQLEEARRRLEDDVRTSTRFRQKSSNKYFPEMTQSSQSTLRKSVRTKQSLPSEDFTTVVFSFCDEQFPYRTKIPGRHITLKQFKEYLPKKGNYRYFFKTECEELGNQVIQEEVSNDLDLVPLFEGKIMAQVKPID</sequence>
<evidence type="ECO:0000256" key="2">
    <source>
        <dbReference type="ARBA" id="ARBA00022490"/>
    </source>
</evidence>
<dbReference type="Pfam" id="PF00778">
    <property type="entry name" value="DIX"/>
    <property type="match status" value="1"/>
</dbReference>
<dbReference type="GO" id="GO:0048468">
    <property type="term" value="P:cell development"/>
    <property type="evidence" value="ECO:0007669"/>
    <property type="project" value="TreeGrafter"/>
</dbReference>
<dbReference type="GO" id="GO:0016055">
    <property type="term" value="P:Wnt signaling pathway"/>
    <property type="evidence" value="ECO:0007669"/>
    <property type="project" value="UniProtKB-KW"/>
</dbReference>
<dbReference type="GO" id="GO:0030877">
    <property type="term" value="C:beta-catenin destruction complex"/>
    <property type="evidence" value="ECO:0007669"/>
    <property type="project" value="TreeGrafter"/>
</dbReference>
<dbReference type="Gene3D" id="1.10.196.10">
    <property type="match status" value="1"/>
</dbReference>
<dbReference type="Pfam" id="PF00615">
    <property type="entry name" value="RGS"/>
    <property type="match status" value="1"/>
</dbReference>
<feature type="region of interest" description="Disordered" evidence="5">
    <location>
        <begin position="73"/>
        <end position="96"/>
    </location>
</feature>
<dbReference type="SUPFAM" id="SSF48097">
    <property type="entry name" value="Regulator of G-protein signaling, RGS"/>
    <property type="match status" value="1"/>
</dbReference>
<dbReference type="SMART" id="SM00021">
    <property type="entry name" value="DAX"/>
    <property type="match status" value="1"/>
</dbReference>
<evidence type="ECO:0000256" key="5">
    <source>
        <dbReference type="SAM" id="MobiDB-lite"/>
    </source>
</evidence>
<feature type="region of interest" description="Disordered" evidence="5">
    <location>
        <begin position="619"/>
        <end position="677"/>
    </location>
</feature>
<comment type="subcellular location">
    <subcellularLocation>
        <location evidence="1">Cytoplasm</location>
    </subcellularLocation>
</comment>
<dbReference type="Pfam" id="PF08833">
    <property type="entry name" value="Axin_b-cat_bind"/>
    <property type="match status" value="1"/>
</dbReference>
<dbReference type="InterPro" id="IPR001158">
    <property type="entry name" value="DIX"/>
</dbReference>
<dbReference type="PANTHER" id="PTHR46102:SF2">
    <property type="entry name" value="AXIN"/>
    <property type="match status" value="1"/>
</dbReference>
<feature type="region of interest" description="Disordered" evidence="5">
    <location>
        <begin position="1"/>
        <end position="37"/>
    </location>
</feature>
<dbReference type="PANTHER" id="PTHR46102">
    <property type="entry name" value="AXIN"/>
    <property type="match status" value="1"/>
</dbReference>
<dbReference type="GO" id="GO:0090090">
    <property type="term" value="P:negative regulation of canonical Wnt signaling pathway"/>
    <property type="evidence" value="ECO:0007669"/>
    <property type="project" value="InterPro"/>
</dbReference>
<dbReference type="Proteomes" id="UP000801492">
    <property type="component" value="Unassembled WGS sequence"/>
</dbReference>
<dbReference type="Gene3D" id="1.10.167.10">
    <property type="entry name" value="Regulator of G-protein Signalling 4, domain 2"/>
    <property type="match status" value="1"/>
</dbReference>
<dbReference type="GO" id="GO:0005737">
    <property type="term" value="C:cytoplasm"/>
    <property type="evidence" value="ECO:0007669"/>
    <property type="project" value="UniProtKB-SubCell"/>
</dbReference>
<evidence type="ECO:0000259" key="6">
    <source>
        <dbReference type="PROSITE" id="PS50132"/>
    </source>
</evidence>
<name>A0A8K0DF83_IGNLU</name>
<dbReference type="PROSITE" id="PS50841">
    <property type="entry name" value="DIX"/>
    <property type="match status" value="1"/>
</dbReference>
<gene>
    <name evidence="8" type="ORF">ILUMI_00972</name>
</gene>
<dbReference type="InterPro" id="IPR043581">
    <property type="entry name" value="Axin-like"/>
</dbReference>
<dbReference type="InterPro" id="IPR024066">
    <property type="entry name" value="RGS_subdom1/3"/>
</dbReference>
<dbReference type="InterPro" id="IPR029071">
    <property type="entry name" value="Ubiquitin-like_domsf"/>
</dbReference>
<dbReference type="PRINTS" id="PR01301">
    <property type="entry name" value="RGSPROTEIN"/>
</dbReference>
<feature type="region of interest" description="Disordered" evidence="5">
    <location>
        <begin position="493"/>
        <end position="536"/>
    </location>
</feature>
<keyword evidence="3 4" id="KW-0879">Wnt signaling pathway</keyword>
<dbReference type="GO" id="GO:0032436">
    <property type="term" value="P:positive regulation of proteasomal ubiquitin-dependent protein catabolic process"/>
    <property type="evidence" value="ECO:0007669"/>
    <property type="project" value="TreeGrafter"/>
</dbReference>
<dbReference type="PROSITE" id="PS50132">
    <property type="entry name" value="RGS"/>
    <property type="match status" value="1"/>
</dbReference>
<evidence type="ECO:0000256" key="1">
    <source>
        <dbReference type="ARBA" id="ARBA00004496"/>
    </source>
</evidence>
<feature type="compositionally biased region" description="Low complexity" evidence="5">
    <location>
        <begin position="584"/>
        <end position="602"/>
    </location>
</feature>
<dbReference type="AlphaFoldDB" id="A0A8K0DF83"/>
<keyword evidence="9" id="KW-1185">Reference proteome</keyword>
<dbReference type="InterPro" id="IPR044926">
    <property type="entry name" value="RGS_subdomain_2"/>
</dbReference>
<dbReference type="GO" id="GO:0008013">
    <property type="term" value="F:beta-catenin binding"/>
    <property type="evidence" value="ECO:0007669"/>
    <property type="project" value="TreeGrafter"/>
</dbReference>
<protein>
    <recommendedName>
        <fullName evidence="10">Axin</fullName>
    </recommendedName>
</protein>
<evidence type="ECO:0000256" key="3">
    <source>
        <dbReference type="ARBA" id="ARBA00022687"/>
    </source>
</evidence>
<feature type="compositionally biased region" description="Low complexity" evidence="5">
    <location>
        <begin position="643"/>
        <end position="654"/>
    </location>
</feature>
<evidence type="ECO:0000256" key="4">
    <source>
        <dbReference type="PROSITE-ProRule" id="PRU00069"/>
    </source>
</evidence>
<accession>A0A8K0DF83</accession>
<evidence type="ECO:0000313" key="8">
    <source>
        <dbReference type="EMBL" id="KAF2905195.1"/>
    </source>
</evidence>
<dbReference type="InterPro" id="IPR036305">
    <property type="entry name" value="RGS_sf"/>
</dbReference>
<dbReference type="InterPro" id="IPR014936">
    <property type="entry name" value="Axin_b-cat-bd"/>
</dbReference>
<evidence type="ECO:0008006" key="10">
    <source>
        <dbReference type="Google" id="ProtNLM"/>
    </source>
</evidence>
<keyword evidence="2" id="KW-0963">Cytoplasm</keyword>
<feature type="region of interest" description="Disordered" evidence="5">
    <location>
        <begin position="355"/>
        <end position="389"/>
    </location>
</feature>
<feature type="domain" description="DIX" evidence="7">
    <location>
        <begin position="733"/>
        <end position="815"/>
    </location>
</feature>
<feature type="compositionally biased region" description="Polar residues" evidence="5">
    <location>
        <begin position="374"/>
        <end position="384"/>
    </location>
</feature>
<dbReference type="EMBL" id="VTPC01000585">
    <property type="protein sequence ID" value="KAF2905195.1"/>
    <property type="molecule type" value="Genomic_DNA"/>
</dbReference>